<accession>A0A3Q3GAA2</accession>
<dbReference type="InParanoid" id="A0A3Q3GAA2"/>
<comment type="subcellular location">
    <subcellularLocation>
        <location evidence="1">Secreted</location>
        <location evidence="1">Extracellular space</location>
        <location evidence="1">Extracellular matrix</location>
    </subcellularLocation>
</comment>
<dbReference type="STRING" id="56723.ENSLBEP00000029862"/>
<dbReference type="Pfam" id="PF00386">
    <property type="entry name" value="C1q"/>
    <property type="match status" value="1"/>
</dbReference>
<dbReference type="Gene3D" id="2.60.120.40">
    <property type="match status" value="1"/>
</dbReference>
<evidence type="ECO:0000256" key="2">
    <source>
        <dbReference type="ARBA" id="ARBA00022525"/>
    </source>
</evidence>
<evidence type="ECO:0000259" key="4">
    <source>
        <dbReference type="PROSITE" id="PS50871"/>
    </source>
</evidence>
<evidence type="ECO:0000256" key="1">
    <source>
        <dbReference type="ARBA" id="ARBA00004498"/>
    </source>
</evidence>
<dbReference type="Ensembl" id="ENSLBET00000031263.1">
    <property type="protein sequence ID" value="ENSLBEP00000029862.1"/>
    <property type="gene ID" value="ENSLBEG00000022597.1"/>
</dbReference>
<dbReference type="InterPro" id="IPR050392">
    <property type="entry name" value="Collagen/C1q_domain"/>
</dbReference>
<organism evidence="5 6">
    <name type="scientific">Labrus bergylta</name>
    <name type="common">ballan wrasse</name>
    <dbReference type="NCBI Taxonomy" id="56723"/>
    <lineage>
        <taxon>Eukaryota</taxon>
        <taxon>Metazoa</taxon>
        <taxon>Chordata</taxon>
        <taxon>Craniata</taxon>
        <taxon>Vertebrata</taxon>
        <taxon>Euteleostomi</taxon>
        <taxon>Actinopterygii</taxon>
        <taxon>Neopterygii</taxon>
        <taxon>Teleostei</taxon>
        <taxon>Neoteleostei</taxon>
        <taxon>Acanthomorphata</taxon>
        <taxon>Eupercaria</taxon>
        <taxon>Labriformes</taxon>
        <taxon>Labridae</taxon>
        <taxon>Labrus</taxon>
    </lineage>
</organism>
<protein>
    <recommendedName>
        <fullName evidence="4">C1q domain-containing protein</fullName>
    </recommendedName>
</protein>
<keyword evidence="2" id="KW-0964">Secreted</keyword>
<reference evidence="5" key="2">
    <citation type="submission" date="2025-09" db="UniProtKB">
        <authorList>
            <consortium name="Ensembl"/>
        </authorList>
    </citation>
    <scope>IDENTIFICATION</scope>
</reference>
<dbReference type="PROSITE" id="PS50871">
    <property type="entry name" value="C1Q"/>
    <property type="match status" value="1"/>
</dbReference>
<feature type="domain" description="C1q" evidence="4">
    <location>
        <begin position="73"/>
        <end position="200"/>
    </location>
</feature>
<dbReference type="SUPFAM" id="SSF49842">
    <property type="entry name" value="TNF-like"/>
    <property type="match status" value="1"/>
</dbReference>
<dbReference type="PRINTS" id="PR00007">
    <property type="entry name" value="COMPLEMNTC1Q"/>
</dbReference>
<name>A0A3Q3GAA2_9LABR</name>
<reference evidence="5" key="1">
    <citation type="submission" date="2025-08" db="UniProtKB">
        <authorList>
            <consortium name="Ensembl"/>
        </authorList>
    </citation>
    <scope>IDENTIFICATION</scope>
</reference>
<evidence type="ECO:0000313" key="5">
    <source>
        <dbReference type="Ensembl" id="ENSLBEP00000029862.1"/>
    </source>
</evidence>
<proteinExistence type="predicted"/>
<dbReference type="InterPro" id="IPR001073">
    <property type="entry name" value="C1q_dom"/>
</dbReference>
<evidence type="ECO:0000256" key="3">
    <source>
        <dbReference type="ARBA" id="ARBA00022530"/>
    </source>
</evidence>
<dbReference type="PANTHER" id="PTHR15427:SF21">
    <property type="entry name" value="COMPLEMENT C1Q AND TUMOR NECROSIS FACTOR-RELATED PROTEIN 9A"/>
    <property type="match status" value="1"/>
</dbReference>
<dbReference type="AlphaFoldDB" id="A0A3Q3GAA2"/>
<keyword evidence="6" id="KW-1185">Reference proteome</keyword>
<evidence type="ECO:0000313" key="6">
    <source>
        <dbReference type="Proteomes" id="UP000261660"/>
    </source>
</evidence>
<sequence>MFLILFLYCNSSFTRILTLAQLWTANTCIHLIHIINFCYLFRFFALQNRKVPVNLRKKKVVGPPGQIALNINASQPQSAFSVLLGKYSSTSEKIIHFHHIIYNEQNHYSAQTGMFTCVIPGVYQFSFVCMSYSSAKSMDLWCNNNVVLHSYPFHQGGRLMASGDTVLQLEVGDKVWVESKAGISGLSTKSYFSGHMVFAV</sequence>
<dbReference type="Proteomes" id="UP000261660">
    <property type="component" value="Unplaced"/>
</dbReference>
<dbReference type="PANTHER" id="PTHR15427">
    <property type="entry name" value="EMILIN ELASTIN MICROFIBRIL INTERFACE-LOCATED PROTEIN ELASTIN MICROFIBRIL INTERFACER"/>
    <property type="match status" value="1"/>
</dbReference>
<dbReference type="GeneTree" id="ENSGT00940000154936"/>
<keyword evidence="3" id="KW-0272">Extracellular matrix</keyword>
<dbReference type="SMART" id="SM00110">
    <property type="entry name" value="C1Q"/>
    <property type="match status" value="1"/>
</dbReference>
<dbReference type="InterPro" id="IPR008983">
    <property type="entry name" value="Tumour_necrosis_fac-like_dom"/>
</dbReference>